<organism evidence="2 3">
    <name type="scientific">Rhodococcus rhodochrous</name>
    <dbReference type="NCBI Taxonomy" id="1829"/>
    <lineage>
        <taxon>Bacteria</taxon>
        <taxon>Bacillati</taxon>
        <taxon>Actinomycetota</taxon>
        <taxon>Actinomycetes</taxon>
        <taxon>Mycobacteriales</taxon>
        <taxon>Nocardiaceae</taxon>
        <taxon>Rhodococcus</taxon>
    </lineage>
</organism>
<protein>
    <submittedName>
        <fullName evidence="2">Uncharacterized protein</fullName>
    </submittedName>
</protein>
<evidence type="ECO:0000313" key="2">
    <source>
        <dbReference type="EMBL" id="MCD2114707.1"/>
    </source>
</evidence>
<dbReference type="EMBL" id="JAJNCO010000027">
    <property type="protein sequence ID" value="MCD2114707.1"/>
    <property type="molecule type" value="Genomic_DNA"/>
</dbReference>
<comment type="caution">
    <text evidence="2">The sequence shown here is derived from an EMBL/GenBank/DDBJ whole genome shotgun (WGS) entry which is preliminary data.</text>
</comment>
<sequence length="97" mass="11107">MLDDEDRGYRDGRRAGARFARNPTREPKDPAIPRWVSDPHVYLRFWQEGWVQGMSDPDGTRLRHPPAADPNPHHRTGIVRDRAALPCEGELAQGREV</sequence>
<evidence type="ECO:0000256" key="1">
    <source>
        <dbReference type="SAM" id="MobiDB-lite"/>
    </source>
</evidence>
<dbReference type="AlphaFoldDB" id="A0AAW4XQH8"/>
<name>A0AAW4XQH8_RHORH</name>
<gene>
    <name evidence="2" type="ORF">LQ384_26760</name>
</gene>
<accession>A0AAW4XQH8</accession>
<feature type="region of interest" description="Disordered" evidence="1">
    <location>
        <begin position="1"/>
        <end position="33"/>
    </location>
</feature>
<proteinExistence type="predicted"/>
<reference evidence="2" key="1">
    <citation type="submission" date="2021-11" db="EMBL/GenBank/DDBJ databases">
        <title>Development of a sustainable strategy for remediation of hydrocarbon-contaminated territories based on the waste exchange concept.</title>
        <authorList>
            <person name="Elkin A."/>
        </authorList>
    </citation>
    <scope>NUCLEOTIDE SEQUENCE</scope>
    <source>
        <strain evidence="2">IEGM 757</strain>
    </source>
</reference>
<dbReference type="RefSeq" id="WP_230792680.1">
    <property type="nucleotide sequence ID" value="NZ_JAJNCO010000027.1"/>
</dbReference>
<evidence type="ECO:0000313" key="3">
    <source>
        <dbReference type="Proteomes" id="UP001198630"/>
    </source>
</evidence>
<dbReference type="Proteomes" id="UP001198630">
    <property type="component" value="Unassembled WGS sequence"/>
</dbReference>
<feature type="region of interest" description="Disordered" evidence="1">
    <location>
        <begin position="56"/>
        <end position="84"/>
    </location>
</feature>